<accession>A0AAE0GIW5</accession>
<dbReference type="PANTHER" id="PTHR15857">
    <property type="entry name" value="COMM DOMAIN CONTAINING PROTEIN 2"/>
    <property type="match status" value="1"/>
</dbReference>
<dbReference type="InterPro" id="IPR017920">
    <property type="entry name" value="COMM"/>
</dbReference>
<sequence length="208" mass="23764">MDFVPTTLLKSDLKALVELDETVVADFSRFALELLRKGTAMSKGFNGAAKRLNVTVDEIRQMCYALCHVFSEAARSSTSEAVLGEYLHELGFRAGARQTLIQFFLENMEEIREKSMNSQLDIPHYKQLEWRLDVQIASRSMRHEAVPSYLLKLTTQKGTNKAGSTTETEEHWMQADYPVLLQWCQQIETALQGAQAGDTRRMLRMIKR</sequence>
<proteinExistence type="predicted"/>
<evidence type="ECO:0000313" key="2">
    <source>
        <dbReference type="EMBL" id="KAK3278848.1"/>
    </source>
</evidence>
<evidence type="ECO:0000259" key="1">
    <source>
        <dbReference type="PROSITE" id="PS51269"/>
    </source>
</evidence>
<organism evidence="2 3">
    <name type="scientific">Cymbomonas tetramitiformis</name>
    <dbReference type="NCBI Taxonomy" id="36881"/>
    <lineage>
        <taxon>Eukaryota</taxon>
        <taxon>Viridiplantae</taxon>
        <taxon>Chlorophyta</taxon>
        <taxon>Pyramimonadophyceae</taxon>
        <taxon>Pyramimonadales</taxon>
        <taxon>Pyramimonadaceae</taxon>
        <taxon>Cymbomonas</taxon>
    </lineage>
</organism>
<dbReference type="Pfam" id="PF07258">
    <property type="entry name" value="COMM_domain"/>
    <property type="match status" value="1"/>
</dbReference>
<comment type="caution">
    <text evidence="2">The sequence shown here is derived from an EMBL/GenBank/DDBJ whole genome shotgun (WGS) entry which is preliminary data.</text>
</comment>
<keyword evidence="3" id="KW-1185">Reference proteome</keyword>
<feature type="domain" description="COMM" evidence="1">
    <location>
        <begin position="124"/>
        <end position="198"/>
    </location>
</feature>
<dbReference type="AlphaFoldDB" id="A0AAE0GIW5"/>
<dbReference type="InterPro" id="IPR037354">
    <property type="entry name" value="Commd2"/>
</dbReference>
<reference evidence="2 3" key="1">
    <citation type="journal article" date="2015" name="Genome Biol. Evol.">
        <title>Comparative Genomics of a Bacterivorous Green Alga Reveals Evolutionary Causalities and Consequences of Phago-Mixotrophic Mode of Nutrition.</title>
        <authorList>
            <person name="Burns J.A."/>
            <person name="Paasch A."/>
            <person name="Narechania A."/>
            <person name="Kim E."/>
        </authorList>
    </citation>
    <scope>NUCLEOTIDE SEQUENCE [LARGE SCALE GENOMIC DNA]</scope>
    <source>
        <strain evidence="2 3">PLY_AMNH</strain>
    </source>
</reference>
<dbReference type="Proteomes" id="UP001190700">
    <property type="component" value="Unassembled WGS sequence"/>
</dbReference>
<evidence type="ECO:0000313" key="3">
    <source>
        <dbReference type="Proteomes" id="UP001190700"/>
    </source>
</evidence>
<dbReference type="EMBL" id="LGRX02005256">
    <property type="protein sequence ID" value="KAK3278848.1"/>
    <property type="molecule type" value="Genomic_DNA"/>
</dbReference>
<dbReference type="PROSITE" id="PS51269">
    <property type="entry name" value="COMM"/>
    <property type="match status" value="1"/>
</dbReference>
<protein>
    <recommendedName>
        <fullName evidence="1">COMM domain-containing protein</fullName>
    </recommendedName>
</protein>
<name>A0AAE0GIW5_9CHLO</name>
<gene>
    <name evidence="2" type="ORF">CYMTET_13246</name>
</gene>
<dbReference type="PANTHER" id="PTHR15857:SF0">
    <property type="entry name" value="COMM DOMAIN-CONTAINING PROTEIN 2"/>
    <property type="match status" value="1"/>
</dbReference>